<reference evidence="1 2" key="2">
    <citation type="submission" date="2009-02" db="EMBL/GenBank/DDBJ databases">
        <title>Draft genome sequence of Clostridium methylpentosum (DSM 5476).</title>
        <authorList>
            <person name="Sudarsanam P."/>
            <person name="Ley R."/>
            <person name="Guruge J."/>
            <person name="Turnbaugh P.J."/>
            <person name="Mahowald M."/>
            <person name="Liep D."/>
            <person name="Gordon J."/>
        </authorList>
    </citation>
    <scope>NUCLEOTIDE SEQUENCE [LARGE SCALE GENOMIC DNA]</scope>
    <source>
        <strain evidence="1 2">DSM 5476</strain>
    </source>
</reference>
<organism evidence="1 2">
    <name type="scientific">[Clostridium] methylpentosum DSM 5476</name>
    <dbReference type="NCBI Taxonomy" id="537013"/>
    <lineage>
        <taxon>Bacteria</taxon>
        <taxon>Bacillati</taxon>
        <taxon>Bacillota</taxon>
        <taxon>Clostridia</taxon>
        <taxon>Eubacteriales</taxon>
        <taxon>Oscillospiraceae</taxon>
        <taxon>Oscillospiraceae incertae sedis</taxon>
    </lineage>
</organism>
<proteinExistence type="predicted"/>
<name>C0EGL8_9FIRM</name>
<sequence>MGIALVFNGNAMGGEADIQMIATLRILTGAIRKDLAQVIKEDAAGIGHLKLAGTERAAPAQYGAVGDPVLPGMAGIKVTAPPDLLISSWKAELRPQASVLYVVPLPCDLRVTGGQVIQRRDLSLAAEGTELTSTAPHTFGGTDSVTDAGSPPVPALLAVPVNLLMGDRTVLRRSMVLIEIPLLEEFRIFLCPVVHPPKNPAITGGTVE</sequence>
<dbReference type="HOGENOM" id="CLU_1319069_0_0_9"/>
<accession>C0EGL8</accession>
<evidence type="ECO:0000313" key="1">
    <source>
        <dbReference type="EMBL" id="EEG29361.1"/>
    </source>
</evidence>
<reference evidence="1 2" key="1">
    <citation type="submission" date="2009-01" db="EMBL/GenBank/DDBJ databases">
        <authorList>
            <person name="Fulton L."/>
            <person name="Clifton S."/>
            <person name="Fulton B."/>
            <person name="Xu J."/>
            <person name="Minx P."/>
            <person name="Pepin K.H."/>
            <person name="Johnson M."/>
            <person name="Bhonagiri V."/>
            <person name="Nash W.E."/>
            <person name="Mardis E.R."/>
            <person name="Wilson R.K."/>
        </authorList>
    </citation>
    <scope>NUCLEOTIDE SEQUENCE [LARGE SCALE GENOMIC DNA]</scope>
    <source>
        <strain evidence="1 2">DSM 5476</strain>
    </source>
</reference>
<dbReference type="Proteomes" id="UP000003340">
    <property type="component" value="Unassembled WGS sequence"/>
</dbReference>
<evidence type="ECO:0000313" key="2">
    <source>
        <dbReference type="Proteomes" id="UP000003340"/>
    </source>
</evidence>
<dbReference type="EMBL" id="ACEC01000104">
    <property type="protein sequence ID" value="EEG29361.1"/>
    <property type="molecule type" value="Genomic_DNA"/>
</dbReference>
<dbReference type="AlphaFoldDB" id="C0EGL8"/>
<protein>
    <submittedName>
        <fullName evidence="1">Uncharacterized protein</fullName>
    </submittedName>
</protein>
<gene>
    <name evidence="1" type="ORF">CLOSTMETH_03011</name>
</gene>
<comment type="caution">
    <text evidence="1">The sequence shown here is derived from an EMBL/GenBank/DDBJ whole genome shotgun (WGS) entry which is preliminary data.</text>
</comment>
<keyword evidence="2" id="KW-1185">Reference proteome</keyword>